<evidence type="ECO:0000313" key="2">
    <source>
        <dbReference type="EMBL" id="MBE1237510.1"/>
    </source>
</evidence>
<dbReference type="EMBL" id="JACZHT010000005">
    <property type="protein sequence ID" value="MBE1237510.1"/>
    <property type="molecule type" value="Genomic_DNA"/>
</dbReference>
<keyword evidence="1" id="KW-0472">Membrane</keyword>
<accession>A0A8J6YMT6</accession>
<feature type="transmembrane region" description="Helical" evidence="1">
    <location>
        <begin position="6"/>
        <end position="23"/>
    </location>
</feature>
<evidence type="ECO:0000313" key="3">
    <source>
        <dbReference type="Proteomes" id="UP000631034"/>
    </source>
</evidence>
<protein>
    <recommendedName>
        <fullName evidence="4">Cell division protein FtsL</fullName>
    </recommendedName>
</protein>
<gene>
    <name evidence="2" type="ORF">IHV25_07595</name>
</gene>
<organism evidence="2 3">
    <name type="scientific">Phaeovibrio sulfidiphilus</name>
    <dbReference type="NCBI Taxonomy" id="1220600"/>
    <lineage>
        <taxon>Bacteria</taxon>
        <taxon>Pseudomonadati</taxon>
        <taxon>Pseudomonadota</taxon>
        <taxon>Alphaproteobacteria</taxon>
        <taxon>Rhodospirillales</taxon>
        <taxon>Rhodospirillaceae</taxon>
        <taxon>Phaeovibrio</taxon>
    </lineage>
</organism>
<comment type="caution">
    <text evidence="2">The sequence shown here is derived from an EMBL/GenBank/DDBJ whole genome shotgun (WGS) entry which is preliminary data.</text>
</comment>
<keyword evidence="3" id="KW-1185">Reference proteome</keyword>
<dbReference type="AlphaFoldDB" id="A0A8J6YMT6"/>
<sequence>MRSVYLFWGVAVVFISTFLFLVANEVDQRETLLGSIREDIRKTSQDIQVLRAEWSYLNEPARLDLLATEHLGLKPLRADQYISIDQLEFAPEPGEPQEIEHFQPPADGAFPMARVETAPLAVTPVSATRRISGGAR</sequence>
<keyword evidence="1" id="KW-0812">Transmembrane</keyword>
<proteinExistence type="predicted"/>
<reference evidence="2" key="1">
    <citation type="submission" date="2020-10" db="EMBL/GenBank/DDBJ databases">
        <title>Genome sequence of the unusual species of purple photosynthetic bacteria, Phaeovibrio sulfidiphilus DSM 23193, type strain.</title>
        <authorList>
            <person name="Kyndt J.A."/>
            <person name="Meyer T.E."/>
        </authorList>
    </citation>
    <scope>NUCLEOTIDE SEQUENCE</scope>
    <source>
        <strain evidence="2">DSM 23193</strain>
    </source>
</reference>
<name>A0A8J6YMT6_9PROT</name>
<evidence type="ECO:0000256" key="1">
    <source>
        <dbReference type="SAM" id="Phobius"/>
    </source>
</evidence>
<dbReference type="Proteomes" id="UP000631034">
    <property type="component" value="Unassembled WGS sequence"/>
</dbReference>
<dbReference type="RefSeq" id="WP_192534519.1">
    <property type="nucleotide sequence ID" value="NZ_JACZHT010000005.1"/>
</dbReference>
<evidence type="ECO:0008006" key="4">
    <source>
        <dbReference type="Google" id="ProtNLM"/>
    </source>
</evidence>
<keyword evidence="1" id="KW-1133">Transmembrane helix</keyword>